<keyword evidence="5" id="KW-0997">Cell inner membrane</keyword>
<evidence type="ECO:0000256" key="7">
    <source>
        <dbReference type="ARBA" id="ARBA00022989"/>
    </source>
</evidence>
<feature type="transmembrane region" description="Helical" evidence="11">
    <location>
        <begin position="111"/>
        <end position="135"/>
    </location>
</feature>
<evidence type="ECO:0000256" key="3">
    <source>
        <dbReference type="ARBA" id="ARBA00022448"/>
    </source>
</evidence>
<accession>A0ABU3PW09</accession>
<evidence type="ECO:0000256" key="1">
    <source>
        <dbReference type="ARBA" id="ARBA00004651"/>
    </source>
</evidence>
<comment type="subcellular location">
    <subcellularLocation>
        <location evidence="1">Cell membrane</location>
        <topology evidence="1">Multi-pass membrane protein</topology>
    </subcellularLocation>
</comment>
<reference evidence="12 13" key="1">
    <citation type="submission" date="2023-08" db="EMBL/GenBank/DDBJ databases">
        <title>Nocardioides seae sp. nov., a bacterium isolated from a soil.</title>
        <authorList>
            <person name="Wang X."/>
        </authorList>
    </citation>
    <scope>NUCLEOTIDE SEQUENCE [LARGE SCALE GENOMIC DNA]</scope>
    <source>
        <strain evidence="12 13">YZH12</strain>
    </source>
</reference>
<evidence type="ECO:0000256" key="4">
    <source>
        <dbReference type="ARBA" id="ARBA00022475"/>
    </source>
</evidence>
<feature type="transmembrane region" description="Helical" evidence="11">
    <location>
        <begin position="232"/>
        <end position="252"/>
    </location>
</feature>
<proteinExistence type="predicted"/>
<evidence type="ECO:0000256" key="11">
    <source>
        <dbReference type="SAM" id="Phobius"/>
    </source>
</evidence>
<dbReference type="Pfam" id="PF02653">
    <property type="entry name" value="BPD_transp_2"/>
    <property type="match status" value="1"/>
</dbReference>
<dbReference type="InterPro" id="IPR001851">
    <property type="entry name" value="ABC_transp_permease"/>
</dbReference>
<comment type="function">
    <text evidence="9">Part of the ABC transporter complex LsrABCD involved in autoinducer 2 (AI-2) import. Probably responsible for the translocation of the substrate across the membrane.</text>
</comment>
<evidence type="ECO:0000256" key="2">
    <source>
        <dbReference type="ARBA" id="ARBA00011262"/>
    </source>
</evidence>
<keyword evidence="13" id="KW-1185">Reference proteome</keyword>
<dbReference type="PANTHER" id="PTHR32196">
    <property type="entry name" value="ABC TRANSPORTER PERMEASE PROTEIN YPHD-RELATED-RELATED"/>
    <property type="match status" value="1"/>
</dbReference>
<dbReference type="RefSeq" id="WP_315732901.1">
    <property type="nucleotide sequence ID" value="NZ_JAVYII010000004.1"/>
</dbReference>
<keyword evidence="6 11" id="KW-0812">Transmembrane</keyword>
<keyword evidence="4" id="KW-1003">Cell membrane</keyword>
<feature type="transmembrane region" description="Helical" evidence="11">
    <location>
        <begin position="86"/>
        <end position="104"/>
    </location>
</feature>
<evidence type="ECO:0000313" key="12">
    <source>
        <dbReference type="EMBL" id="MDT9593408.1"/>
    </source>
</evidence>
<feature type="transmembrane region" description="Helical" evidence="11">
    <location>
        <begin position="141"/>
        <end position="160"/>
    </location>
</feature>
<feature type="transmembrane region" description="Helical" evidence="11">
    <location>
        <begin position="312"/>
        <end position="332"/>
    </location>
</feature>
<keyword evidence="7 11" id="KW-1133">Transmembrane helix</keyword>
<feature type="transmembrane region" description="Helical" evidence="11">
    <location>
        <begin position="273"/>
        <end position="300"/>
    </location>
</feature>
<sequence length="346" mass="35782">MSATLTRPQAGPGRGAAVRGVLAGAVRSREIAVAVVLILVVVAATLRNDSFVFSSDGWRDLLLTPSILLLLAAGQMLVIITRSVDLSVGSTMALTAYLTGRLFIDQPGIPIPVVVLAGIALGAVLGVVNGVLVAYAGVPALVITLGTMYIYRGIMLTWAGSDRITADQMPREFLALGTQQVLTIPVLTILAVAVVAVVGYYLHTARSGRELYAIGSDPAAARLYGLKVPTRVLTAFVLCGALAGLAGVLHAARYGSVTSSVGNGIELQAVGAAVIGGVAIFGGSGSVWGAAIGAVLLVTINRALPILGIPEFWQRAVVGALILGAVVLDRVLALRRARRLDEEREH</sequence>
<feature type="transmembrane region" description="Helical" evidence="11">
    <location>
        <begin position="31"/>
        <end position="49"/>
    </location>
</feature>
<evidence type="ECO:0000256" key="5">
    <source>
        <dbReference type="ARBA" id="ARBA00022519"/>
    </source>
</evidence>
<dbReference type="Proteomes" id="UP001268542">
    <property type="component" value="Unassembled WGS sequence"/>
</dbReference>
<evidence type="ECO:0000256" key="8">
    <source>
        <dbReference type="ARBA" id="ARBA00023136"/>
    </source>
</evidence>
<dbReference type="PANTHER" id="PTHR32196:SF29">
    <property type="entry name" value="AUTOINDUCER 2 IMPORT SYSTEM PERMEASE PROTEIN LSRC"/>
    <property type="match status" value="1"/>
</dbReference>
<organism evidence="12 13">
    <name type="scientific">Nocardioides imazamoxiresistens</name>
    <dbReference type="NCBI Taxonomy" id="3231893"/>
    <lineage>
        <taxon>Bacteria</taxon>
        <taxon>Bacillati</taxon>
        <taxon>Actinomycetota</taxon>
        <taxon>Actinomycetes</taxon>
        <taxon>Propionibacteriales</taxon>
        <taxon>Nocardioidaceae</taxon>
        <taxon>Nocardioides</taxon>
    </lineage>
</organism>
<evidence type="ECO:0000256" key="6">
    <source>
        <dbReference type="ARBA" id="ARBA00022692"/>
    </source>
</evidence>
<comment type="caution">
    <text evidence="12">The sequence shown here is derived from an EMBL/GenBank/DDBJ whole genome shotgun (WGS) entry which is preliminary data.</text>
</comment>
<keyword evidence="3" id="KW-0813">Transport</keyword>
<keyword evidence="8 11" id="KW-0472">Membrane</keyword>
<dbReference type="CDD" id="cd06579">
    <property type="entry name" value="TM_PBP1_transp_AraH_like"/>
    <property type="match status" value="1"/>
</dbReference>
<comment type="subunit">
    <text evidence="2">The complex is composed of two ATP-binding proteins (LsrA), two transmembrane proteins (LsrC and LsrD) and a solute-binding protein (LsrB).</text>
</comment>
<evidence type="ECO:0000256" key="9">
    <source>
        <dbReference type="ARBA" id="ARBA00025439"/>
    </source>
</evidence>
<name>A0ABU3PW09_9ACTN</name>
<gene>
    <name evidence="12" type="ORF">RDV89_10040</name>
</gene>
<evidence type="ECO:0000256" key="10">
    <source>
        <dbReference type="ARBA" id="ARBA00039382"/>
    </source>
</evidence>
<feature type="transmembrane region" description="Helical" evidence="11">
    <location>
        <begin position="61"/>
        <end position="80"/>
    </location>
</feature>
<dbReference type="EMBL" id="JAVYII010000004">
    <property type="protein sequence ID" value="MDT9593408.1"/>
    <property type="molecule type" value="Genomic_DNA"/>
</dbReference>
<evidence type="ECO:0000313" key="13">
    <source>
        <dbReference type="Proteomes" id="UP001268542"/>
    </source>
</evidence>
<protein>
    <recommendedName>
        <fullName evidence="10">Autoinducer 2 import system permease protein LsrC</fullName>
    </recommendedName>
</protein>
<feature type="transmembrane region" description="Helical" evidence="11">
    <location>
        <begin position="181"/>
        <end position="202"/>
    </location>
</feature>